<name>A0ABU0R6G8_9MICO</name>
<dbReference type="InterPro" id="IPR050570">
    <property type="entry name" value="Cell_wall_metabolism_enzyme"/>
</dbReference>
<protein>
    <recommendedName>
        <fullName evidence="2">M23ase beta-sheet core domain-containing protein</fullName>
    </recommendedName>
</protein>
<dbReference type="Pfam" id="PF01551">
    <property type="entry name" value="Peptidase_M23"/>
    <property type="match status" value="1"/>
</dbReference>
<dbReference type="InterPro" id="IPR011055">
    <property type="entry name" value="Dup_hybrid_motif"/>
</dbReference>
<evidence type="ECO:0000256" key="1">
    <source>
        <dbReference type="SAM" id="MobiDB-lite"/>
    </source>
</evidence>
<feature type="region of interest" description="Disordered" evidence="1">
    <location>
        <begin position="1"/>
        <end position="38"/>
    </location>
</feature>
<dbReference type="InterPro" id="IPR016047">
    <property type="entry name" value="M23ase_b-sheet_dom"/>
</dbReference>
<dbReference type="EMBL" id="JAUSYY010000001">
    <property type="protein sequence ID" value="MDQ0892766.1"/>
    <property type="molecule type" value="Genomic_DNA"/>
</dbReference>
<evidence type="ECO:0000259" key="2">
    <source>
        <dbReference type="Pfam" id="PF01551"/>
    </source>
</evidence>
<accession>A0ABU0R6G8</accession>
<dbReference type="CDD" id="cd12797">
    <property type="entry name" value="M23_peptidase"/>
    <property type="match status" value="1"/>
</dbReference>
<reference evidence="3 4" key="1">
    <citation type="submission" date="2023-07" db="EMBL/GenBank/DDBJ databases">
        <title>Comparative genomics of wheat-associated soil bacteria to identify genetic determinants of phenazine resistance.</title>
        <authorList>
            <person name="Mouncey N."/>
        </authorList>
    </citation>
    <scope>NUCLEOTIDE SEQUENCE [LARGE SCALE GENOMIC DNA]</scope>
    <source>
        <strain evidence="3 4">V3I3</strain>
    </source>
</reference>
<feature type="compositionally biased region" description="Polar residues" evidence="1">
    <location>
        <begin position="23"/>
        <end position="33"/>
    </location>
</feature>
<dbReference type="RefSeq" id="WP_307038746.1">
    <property type="nucleotide sequence ID" value="NZ_JAUSYY010000001.1"/>
</dbReference>
<dbReference type="PANTHER" id="PTHR21666:SF270">
    <property type="entry name" value="MUREIN HYDROLASE ACTIVATOR ENVC"/>
    <property type="match status" value="1"/>
</dbReference>
<dbReference type="SUPFAM" id="SSF51261">
    <property type="entry name" value="Duplicated hybrid motif"/>
    <property type="match status" value="1"/>
</dbReference>
<dbReference type="Proteomes" id="UP001239083">
    <property type="component" value="Unassembled WGS sequence"/>
</dbReference>
<gene>
    <name evidence="3" type="ORF">QFZ26_000321</name>
</gene>
<dbReference type="Gene3D" id="2.70.70.10">
    <property type="entry name" value="Glucose Permease (Domain IIA)"/>
    <property type="match status" value="1"/>
</dbReference>
<evidence type="ECO:0000313" key="4">
    <source>
        <dbReference type="Proteomes" id="UP001239083"/>
    </source>
</evidence>
<comment type="caution">
    <text evidence="3">The sequence shown here is derived from an EMBL/GenBank/DDBJ whole genome shotgun (WGS) entry which is preliminary data.</text>
</comment>
<dbReference type="PANTHER" id="PTHR21666">
    <property type="entry name" value="PEPTIDASE-RELATED"/>
    <property type="match status" value="1"/>
</dbReference>
<sequence>MAGSTPPPATTSSAEGGDLDPNTRFTPLATSVLTPPMPVEGTDEKVHLTYDILITNATSLPVQLDRLEVSDADSDDPLLAEEGPQLNRSVTRLGASADGTDSTDPLLIGPAETWVAWVDVQLGADADIPKTLELAASGAIIRPEGEPAEFSSAIGTTAVDDRAAPVVGVPVQDGIWYMSEGCCADSTHHRRGLAPINGQALVPQRYAIDFYLLDEEHRTWEGEPSQLSSYFSYQQPIVAAASGTVVRAVDGIPNTTSLPGPPPIPPIEHTVGNHVVVEIEPGIFALYGHMDPGSVRVRVGDDVEQGQELGLIGSSGNSTTPHLHFHLQTEPTFFPSDGMPYVFDEFELLGHITERIWDDNVGLEPTGELPFEGVDASIRHDELPLDRTVVRVSRDEGSR</sequence>
<organism evidence="3 4">
    <name type="scientific">Agromyces ramosus</name>
    <dbReference type="NCBI Taxonomy" id="33879"/>
    <lineage>
        <taxon>Bacteria</taxon>
        <taxon>Bacillati</taxon>
        <taxon>Actinomycetota</taxon>
        <taxon>Actinomycetes</taxon>
        <taxon>Micrococcales</taxon>
        <taxon>Microbacteriaceae</taxon>
        <taxon>Agromyces</taxon>
    </lineage>
</organism>
<evidence type="ECO:0000313" key="3">
    <source>
        <dbReference type="EMBL" id="MDQ0892766.1"/>
    </source>
</evidence>
<feature type="domain" description="M23ase beta-sheet core" evidence="2">
    <location>
        <begin position="233"/>
        <end position="329"/>
    </location>
</feature>
<proteinExistence type="predicted"/>
<keyword evidence="4" id="KW-1185">Reference proteome</keyword>